<keyword evidence="7 14" id="KW-0418">Kinase</keyword>
<evidence type="ECO:0000256" key="5">
    <source>
        <dbReference type="ARBA" id="ARBA00022679"/>
    </source>
</evidence>
<dbReference type="CDD" id="cd06225">
    <property type="entry name" value="HAMP"/>
    <property type="match status" value="1"/>
</dbReference>
<evidence type="ECO:0000256" key="2">
    <source>
        <dbReference type="ARBA" id="ARBA00004370"/>
    </source>
</evidence>
<dbReference type="PANTHER" id="PTHR45436">
    <property type="entry name" value="SENSOR HISTIDINE KINASE YKOH"/>
    <property type="match status" value="1"/>
</dbReference>
<evidence type="ECO:0000256" key="3">
    <source>
        <dbReference type="ARBA" id="ARBA00012438"/>
    </source>
</evidence>
<dbReference type="PANTHER" id="PTHR45436:SF8">
    <property type="entry name" value="HISTIDINE KINASE"/>
    <property type="match status" value="1"/>
</dbReference>
<dbReference type="InterPro" id="IPR003661">
    <property type="entry name" value="HisK_dim/P_dom"/>
</dbReference>
<dbReference type="Proteomes" id="UP000501600">
    <property type="component" value="Chromosome"/>
</dbReference>
<dbReference type="InterPro" id="IPR036097">
    <property type="entry name" value="HisK_dim/P_sf"/>
</dbReference>
<keyword evidence="15" id="KW-1185">Reference proteome</keyword>
<comment type="subcellular location">
    <subcellularLocation>
        <location evidence="2">Membrane</location>
    </subcellularLocation>
</comment>
<feature type="domain" description="Histidine kinase" evidence="12">
    <location>
        <begin position="240"/>
        <end position="449"/>
    </location>
</feature>
<dbReference type="GO" id="GO:0005886">
    <property type="term" value="C:plasma membrane"/>
    <property type="evidence" value="ECO:0007669"/>
    <property type="project" value="TreeGrafter"/>
</dbReference>
<comment type="catalytic activity">
    <reaction evidence="1">
        <text>ATP + protein L-histidine = ADP + protein N-phospho-L-histidine.</text>
        <dbReference type="EC" id="2.7.13.3"/>
    </reaction>
</comment>
<sequence>MRFIGNMFSSLFGRLSLWVAVVTIVSVIALYAMTYWIVRTETEQQIARAVDTDIAGLADIYISGGAAELSKRLKDRLELLPPGGERYYLLASASGKTIAGNIPRWPELSSENSEAAVIVLSDNRAIFARATQLDPDLKLVVGQNLSGMTVLLNRIGAAFATAGAVLVLVIIMIGHGATLRLNRRVGAINTAFRDISSGELTRQVPVDDRGDELDELSRHTNNMTERLSALIGAHRDISDNTAHELRTPLTHLDTRLVQALGEVKEPRQVETLNRARQDIRDIIAMLDSLLDIASSQAKKGDLSGLSEIDLSVITMSMADLFAESADELGIEFQSDIAAGVKLLADPSHIQRILSNLLDNAFKYVPRGGTVRLSLRPGPVIVVQDDGPGVATALHEKIFERFARVDGSDTPGHGLGLALSQALAERNGLSIVCRNASPGALFEVKPAGAS</sequence>
<accession>A0A6H2DQR4</accession>
<dbReference type="GO" id="GO:0000155">
    <property type="term" value="F:phosphorelay sensor kinase activity"/>
    <property type="evidence" value="ECO:0007669"/>
    <property type="project" value="InterPro"/>
</dbReference>
<dbReference type="Pfam" id="PF00672">
    <property type="entry name" value="HAMP"/>
    <property type="match status" value="1"/>
</dbReference>
<keyword evidence="6 11" id="KW-0812">Transmembrane</keyword>
<protein>
    <recommendedName>
        <fullName evidence="3">histidine kinase</fullName>
        <ecNumber evidence="3">2.7.13.3</ecNumber>
    </recommendedName>
</protein>
<gene>
    <name evidence="14" type="ORF">HF685_15345</name>
</gene>
<evidence type="ECO:0000259" key="13">
    <source>
        <dbReference type="PROSITE" id="PS50885"/>
    </source>
</evidence>
<dbReference type="SMART" id="SM00304">
    <property type="entry name" value="HAMP"/>
    <property type="match status" value="1"/>
</dbReference>
<dbReference type="RefSeq" id="WP_168820815.1">
    <property type="nucleotide sequence ID" value="NZ_CP051217.1"/>
</dbReference>
<dbReference type="AlphaFoldDB" id="A0A6H2DQR4"/>
<dbReference type="EMBL" id="CP051217">
    <property type="protein sequence ID" value="QJB70467.1"/>
    <property type="molecule type" value="Genomic_DNA"/>
</dbReference>
<dbReference type="SUPFAM" id="SSF158472">
    <property type="entry name" value="HAMP domain-like"/>
    <property type="match status" value="1"/>
</dbReference>
<dbReference type="CDD" id="cd00082">
    <property type="entry name" value="HisKA"/>
    <property type="match status" value="1"/>
</dbReference>
<feature type="transmembrane region" description="Helical" evidence="11">
    <location>
        <begin position="155"/>
        <end position="174"/>
    </location>
</feature>
<reference evidence="14 15" key="1">
    <citation type="submission" date="2020-04" db="EMBL/GenBank/DDBJ databases">
        <title>Genome sequence for Sphingorhabdus sp. strain M1.</title>
        <authorList>
            <person name="Park S.-J."/>
        </authorList>
    </citation>
    <scope>NUCLEOTIDE SEQUENCE [LARGE SCALE GENOMIC DNA]</scope>
    <source>
        <strain evidence="14 15">JK6</strain>
    </source>
</reference>
<dbReference type="SUPFAM" id="SSF47384">
    <property type="entry name" value="Homodimeric domain of signal transducing histidine kinase"/>
    <property type="match status" value="1"/>
</dbReference>
<evidence type="ECO:0000256" key="1">
    <source>
        <dbReference type="ARBA" id="ARBA00000085"/>
    </source>
</evidence>
<dbReference type="EC" id="2.7.13.3" evidence="3"/>
<evidence type="ECO:0000256" key="6">
    <source>
        <dbReference type="ARBA" id="ARBA00022692"/>
    </source>
</evidence>
<evidence type="ECO:0000256" key="8">
    <source>
        <dbReference type="ARBA" id="ARBA00022989"/>
    </source>
</evidence>
<dbReference type="InterPro" id="IPR050428">
    <property type="entry name" value="TCS_sensor_his_kinase"/>
</dbReference>
<evidence type="ECO:0000313" key="14">
    <source>
        <dbReference type="EMBL" id="QJB70467.1"/>
    </source>
</evidence>
<dbReference type="InterPro" id="IPR004358">
    <property type="entry name" value="Sig_transdc_His_kin-like_C"/>
</dbReference>
<keyword evidence="8 11" id="KW-1133">Transmembrane helix</keyword>
<organism evidence="14 15">
    <name type="scientific">Parasphingorhabdus halotolerans</name>
    <dbReference type="NCBI Taxonomy" id="2725558"/>
    <lineage>
        <taxon>Bacteria</taxon>
        <taxon>Pseudomonadati</taxon>
        <taxon>Pseudomonadota</taxon>
        <taxon>Alphaproteobacteria</taxon>
        <taxon>Sphingomonadales</taxon>
        <taxon>Sphingomonadaceae</taxon>
        <taxon>Parasphingorhabdus</taxon>
    </lineage>
</organism>
<dbReference type="SMART" id="SM00388">
    <property type="entry name" value="HisKA"/>
    <property type="match status" value="1"/>
</dbReference>
<evidence type="ECO:0000256" key="9">
    <source>
        <dbReference type="ARBA" id="ARBA00023012"/>
    </source>
</evidence>
<evidence type="ECO:0000259" key="12">
    <source>
        <dbReference type="PROSITE" id="PS50109"/>
    </source>
</evidence>
<keyword evidence="4" id="KW-0597">Phosphoprotein</keyword>
<dbReference type="CDD" id="cd00075">
    <property type="entry name" value="HATPase"/>
    <property type="match status" value="1"/>
</dbReference>
<dbReference type="PRINTS" id="PR00344">
    <property type="entry name" value="BCTRLSENSOR"/>
</dbReference>
<dbReference type="Gene3D" id="1.10.287.130">
    <property type="match status" value="1"/>
</dbReference>
<dbReference type="Gene3D" id="3.30.565.10">
    <property type="entry name" value="Histidine kinase-like ATPase, C-terminal domain"/>
    <property type="match status" value="1"/>
</dbReference>
<evidence type="ECO:0000313" key="15">
    <source>
        <dbReference type="Proteomes" id="UP000501600"/>
    </source>
</evidence>
<dbReference type="InterPro" id="IPR003594">
    <property type="entry name" value="HATPase_dom"/>
</dbReference>
<evidence type="ECO:0000256" key="11">
    <source>
        <dbReference type="SAM" id="Phobius"/>
    </source>
</evidence>
<evidence type="ECO:0000256" key="10">
    <source>
        <dbReference type="ARBA" id="ARBA00023136"/>
    </source>
</evidence>
<keyword evidence="10 11" id="KW-0472">Membrane</keyword>
<evidence type="ECO:0000256" key="7">
    <source>
        <dbReference type="ARBA" id="ARBA00022777"/>
    </source>
</evidence>
<feature type="domain" description="HAMP" evidence="13">
    <location>
        <begin position="179"/>
        <end position="232"/>
    </location>
</feature>
<dbReference type="SUPFAM" id="SSF55874">
    <property type="entry name" value="ATPase domain of HSP90 chaperone/DNA topoisomerase II/histidine kinase"/>
    <property type="match status" value="1"/>
</dbReference>
<feature type="transmembrane region" description="Helical" evidence="11">
    <location>
        <begin position="15"/>
        <end position="38"/>
    </location>
</feature>
<keyword evidence="5" id="KW-0808">Transferase</keyword>
<dbReference type="Gene3D" id="6.10.340.10">
    <property type="match status" value="1"/>
</dbReference>
<dbReference type="InterPro" id="IPR003660">
    <property type="entry name" value="HAMP_dom"/>
</dbReference>
<dbReference type="PROSITE" id="PS50109">
    <property type="entry name" value="HIS_KIN"/>
    <property type="match status" value="1"/>
</dbReference>
<dbReference type="PROSITE" id="PS50885">
    <property type="entry name" value="HAMP"/>
    <property type="match status" value="1"/>
</dbReference>
<dbReference type="InterPro" id="IPR036890">
    <property type="entry name" value="HATPase_C_sf"/>
</dbReference>
<dbReference type="InterPro" id="IPR005467">
    <property type="entry name" value="His_kinase_dom"/>
</dbReference>
<dbReference type="KEGG" id="phao:HF685_15345"/>
<proteinExistence type="predicted"/>
<dbReference type="SMART" id="SM00387">
    <property type="entry name" value="HATPase_c"/>
    <property type="match status" value="1"/>
</dbReference>
<evidence type="ECO:0000256" key="4">
    <source>
        <dbReference type="ARBA" id="ARBA00022553"/>
    </source>
</evidence>
<dbReference type="Pfam" id="PF02518">
    <property type="entry name" value="HATPase_c"/>
    <property type="match status" value="1"/>
</dbReference>
<keyword evidence="9" id="KW-0902">Two-component regulatory system</keyword>
<name>A0A6H2DQR4_9SPHN</name>